<sequence>MTRIFVVVVLLLISSLILGTYFGFSVNEGIWVKETFKNVEMRIGYPYSSIKFFKEGLLSFEGDFGYSFANEQFIGSFGLFSKVEFFSFKSFIKITFHNLRNVDGTTEIGRMYFGINPEFQFKNTKTFLILETSTFYLYYDPSTGIDFGSIFNSDDIFRYKVTAGIKHHITPDIELSISLGTNYKWVPYLSFPILGNEFFDAGIVVKF</sequence>
<accession>A0ABX7S894</accession>
<gene>
    <name evidence="1" type="ORF">JYK00_04745</name>
</gene>
<name>A0ABX7S894_9BACT</name>
<proteinExistence type="predicted"/>
<dbReference type="EMBL" id="CP071446">
    <property type="protein sequence ID" value="QTA38818.1"/>
    <property type="molecule type" value="Genomic_DNA"/>
</dbReference>
<dbReference type="Proteomes" id="UP000671862">
    <property type="component" value="Chromosome"/>
</dbReference>
<dbReference type="RefSeq" id="WP_207567535.1">
    <property type="nucleotide sequence ID" value="NZ_CP071446.1"/>
</dbReference>
<reference evidence="1 2" key="1">
    <citation type="submission" date="2021-03" db="EMBL/GenBank/DDBJ databases">
        <title>Thermosipho ferrireducens sp.nov., an anaerobic thermophilic iron-reducing bacterium isolated from a deep-sea hydrothermal sulfide deposits.</title>
        <authorList>
            <person name="Zeng X."/>
            <person name="Chen Y."/>
            <person name="Shao Z."/>
        </authorList>
    </citation>
    <scope>NUCLEOTIDE SEQUENCE [LARGE SCALE GENOMIC DNA]</scope>
    <source>
        <strain evidence="1 2">JL129W03</strain>
    </source>
</reference>
<evidence type="ECO:0000313" key="2">
    <source>
        <dbReference type="Proteomes" id="UP000671862"/>
    </source>
</evidence>
<keyword evidence="2" id="KW-1185">Reference proteome</keyword>
<evidence type="ECO:0008006" key="3">
    <source>
        <dbReference type="Google" id="ProtNLM"/>
    </source>
</evidence>
<organism evidence="1 2">
    <name type="scientific">Thermosipho ferrireducens</name>
    <dbReference type="NCBI Taxonomy" id="2571116"/>
    <lineage>
        <taxon>Bacteria</taxon>
        <taxon>Thermotogati</taxon>
        <taxon>Thermotogota</taxon>
        <taxon>Thermotogae</taxon>
        <taxon>Thermotogales</taxon>
        <taxon>Fervidobacteriaceae</taxon>
        <taxon>Thermosipho</taxon>
    </lineage>
</organism>
<evidence type="ECO:0000313" key="1">
    <source>
        <dbReference type="EMBL" id="QTA38818.1"/>
    </source>
</evidence>
<protein>
    <recommendedName>
        <fullName evidence="3">Outer membrane protein beta-barrel domain-containing protein</fullName>
    </recommendedName>
</protein>